<dbReference type="RefSeq" id="WP_153420457.1">
    <property type="nucleotide sequence ID" value="NZ_WFLM01000003.1"/>
</dbReference>
<organism evidence="1 2">
    <name type="scientific">Silvanigrella paludirubra</name>
    <dbReference type="NCBI Taxonomy" id="2499159"/>
    <lineage>
        <taxon>Bacteria</taxon>
        <taxon>Pseudomonadati</taxon>
        <taxon>Bdellovibrionota</taxon>
        <taxon>Oligoflexia</taxon>
        <taxon>Silvanigrellales</taxon>
        <taxon>Silvanigrellaceae</taxon>
        <taxon>Silvanigrella</taxon>
    </lineage>
</organism>
<name>A0A6N6VT52_9BACT</name>
<protein>
    <submittedName>
        <fullName evidence="1">Uncharacterized protein</fullName>
    </submittedName>
</protein>
<gene>
    <name evidence="1" type="ORF">GCL60_09395</name>
</gene>
<dbReference type="Proteomes" id="UP000437748">
    <property type="component" value="Unassembled WGS sequence"/>
</dbReference>
<proteinExistence type="predicted"/>
<dbReference type="EMBL" id="WFLM01000003">
    <property type="protein sequence ID" value="KAB8039058.1"/>
    <property type="molecule type" value="Genomic_DNA"/>
</dbReference>
<evidence type="ECO:0000313" key="2">
    <source>
        <dbReference type="Proteomes" id="UP000437748"/>
    </source>
</evidence>
<dbReference type="OrthoDB" id="5288059at2"/>
<accession>A0A6N6VT52</accession>
<evidence type="ECO:0000313" key="1">
    <source>
        <dbReference type="EMBL" id="KAB8039058.1"/>
    </source>
</evidence>
<comment type="caution">
    <text evidence="1">The sequence shown here is derived from an EMBL/GenBank/DDBJ whole genome shotgun (WGS) entry which is preliminary data.</text>
</comment>
<sequence>MRKILIILIIQFFIFKYTYCKDFELSASEESIFSDVESIRVLQWKKIRSIDTQLDSIKGKILGLSYISNVSDPNSNNYILEKSPLGLRNDVVRVKMNLLKAQDHLYLGDPLIAINIIEKEMQYIDPRNRGYISWANQILFEANRQLKNHNVTSNICLKMLVIGGYEEDLFPDKWRLSCSMEFLQETKIRKENNTLPDFKENLIIWSNSPVIKRDSKNMIMSAIYISLALRNLYLNNINSISYLEEAIGHTKPGNNYIAKAYLALSLLKYEIGKKEEALSLIRFLSGDFKGYGENLKYFEKDDMSRIVARLCLARFHASMFNLIAAETWYHDVLIENKITGIELLEKEKRKSHLEYAHILYLRKNYLESARQYKEAIEYGNQEIINLKDEKIYEKNNEVKTSKFILAKILSKTSKRNYEAEVQLVELLSETEADIAFLEKIKNDYSKSNEEGVENILALASLAEEYGIKNELVTNALNFRRAYYHLENEISIIRSDLANAINLAEYTYSGILEVRAISSLTKLKNILDEFKIIILDLDKLEYQFWNMKKPGIEFAKQNRFELIKRFISMDDDITKYKLKAEIDDKIYNPKLPGSLQSLSRNMNNMNSEMSSVNYLFTLNDNKIPKKAENEDIDILEKNYSKFTFDKLYKDLIKYTIEERTFQLSRSLKPSSSLIFEKQSNIVESTMNNIYNLHLRNREEAFSIGDNEILDATRNSWDNLFSSYKQLLIAISNIKDRIINERKEILNKVEQINNHTLQEEVTLEKLKKSILNEYVSISKELVNQIDPRAKEFKDYVNISLSDHNKGIYDLKKDRDEEIKKASEERGNWLNSLRQSLNMDLMR</sequence>
<dbReference type="AlphaFoldDB" id="A0A6N6VT52"/>
<reference evidence="1 2" key="1">
    <citation type="submission" date="2019-10" db="EMBL/GenBank/DDBJ databases">
        <title>New species of Slilvanegrellaceae.</title>
        <authorList>
            <person name="Pitt A."/>
            <person name="Hahn M.W."/>
        </authorList>
    </citation>
    <scope>NUCLEOTIDE SEQUENCE [LARGE SCALE GENOMIC DNA]</scope>
    <source>
        <strain evidence="1 2">SP-Ram-0.45-NSY-1</strain>
    </source>
</reference>
<keyword evidence="2" id="KW-1185">Reference proteome</keyword>